<evidence type="ECO:0000313" key="3">
    <source>
        <dbReference type="Proteomes" id="UP000741013"/>
    </source>
</evidence>
<feature type="signal peptide" evidence="1">
    <location>
        <begin position="1"/>
        <end position="24"/>
    </location>
</feature>
<dbReference type="Proteomes" id="UP000741013">
    <property type="component" value="Unassembled WGS sequence"/>
</dbReference>
<keyword evidence="1" id="KW-0732">Signal</keyword>
<gene>
    <name evidence="2" type="ORF">JOM49_004097</name>
</gene>
<keyword evidence="3" id="KW-1185">Reference proteome</keyword>
<protein>
    <recommendedName>
        <fullName evidence="4">Secreted protein</fullName>
    </recommendedName>
</protein>
<evidence type="ECO:0000256" key="1">
    <source>
        <dbReference type="SAM" id="SignalP"/>
    </source>
</evidence>
<proteinExistence type="predicted"/>
<dbReference type="EMBL" id="JAGGMS010000001">
    <property type="protein sequence ID" value="MBP2182571.1"/>
    <property type="molecule type" value="Genomic_DNA"/>
</dbReference>
<sequence length="135" mass="14121">MHKLLAAAATALAASLLPVASASAAPEASARDTFYCAAATTWTFCSSSPSDPNPRIWRFGTPVSAHVLVNNHAAGGERCRIVVNGGTYDTRTIAPTYQLWTWLGNTGDEPAISLECVRAAASGDAGIGGYIQFNY</sequence>
<organism evidence="2 3">
    <name type="scientific">Amycolatopsis magusensis</name>
    <dbReference type="NCBI Taxonomy" id="882444"/>
    <lineage>
        <taxon>Bacteria</taxon>
        <taxon>Bacillati</taxon>
        <taxon>Actinomycetota</taxon>
        <taxon>Actinomycetes</taxon>
        <taxon>Pseudonocardiales</taxon>
        <taxon>Pseudonocardiaceae</taxon>
        <taxon>Amycolatopsis</taxon>
    </lineage>
</organism>
<reference evidence="2 3" key="1">
    <citation type="submission" date="2021-03" db="EMBL/GenBank/DDBJ databases">
        <title>Sequencing the genomes of 1000 actinobacteria strains.</title>
        <authorList>
            <person name="Klenk H.-P."/>
        </authorList>
    </citation>
    <scope>NUCLEOTIDE SEQUENCE [LARGE SCALE GENOMIC DNA]</scope>
    <source>
        <strain evidence="2 3">DSM 45510</strain>
    </source>
</reference>
<name>A0ABS4PT15_9PSEU</name>
<evidence type="ECO:0008006" key="4">
    <source>
        <dbReference type="Google" id="ProtNLM"/>
    </source>
</evidence>
<feature type="chain" id="PRO_5047132994" description="Secreted protein" evidence="1">
    <location>
        <begin position="25"/>
        <end position="135"/>
    </location>
</feature>
<comment type="caution">
    <text evidence="2">The sequence shown here is derived from an EMBL/GenBank/DDBJ whole genome shotgun (WGS) entry which is preliminary data.</text>
</comment>
<dbReference type="RefSeq" id="WP_209665858.1">
    <property type="nucleotide sequence ID" value="NZ_JAGGMS010000001.1"/>
</dbReference>
<accession>A0ABS4PT15</accession>
<evidence type="ECO:0000313" key="2">
    <source>
        <dbReference type="EMBL" id="MBP2182571.1"/>
    </source>
</evidence>